<name>A0ABT2X8W8_9RHOB</name>
<proteinExistence type="predicted"/>
<sequence length="218" mass="23120">MSYLDADGQIETATRLAPAIPDYEEAFSAFARGTVIATSDGPVAVEDLVPGMQALTAEDRCETITWIGSMTLFPPRAMRGMHGGTLTRITADALGIGRPMPDLVLGPGAKLLLRSRFGDRSGAVYASAQTFVDGVSIIEVTPTAAVPVYHIMLERHGSLRAAGLEIESYHPGATREDRGPRAAQSFLSLFPHLRSFSGFGPLAHPHMTSSEVEAALAG</sequence>
<dbReference type="Pfam" id="PF13403">
    <property type="entry name" value="Hint_2"/>
    <property type="match status" value="1"/>
</dbReference>
<dbReference type="RefSeq" id="WP_263340445.1">
    <property type="nucleotide sequence ID" value="NZ_JAOVQO010000028.1"/>
</dbReference>
<accession>A0ABT2X8W8</accession>
<dbReference type="InterPro" id="IPR028992">
    <property type="entry name" value="Hedgehog/Intein_dom"/>
</dbReference>
<evidence type="ECO:0000259" key="1">
    <source>
        <dbReference type="Pfam" id="PF13403"/>
    </source>
</evidence>
<reference evidence="2 3" key="1">
    <citation type="submission" date="2022-10" db="EMBL/GenBank/DDBJ databases">
        <title>Defluviimonas sp. nov., isolated from ocean surface sediments.</title>
        <authorList>
            <person name="He W."/>
            <person name="Wang L."/>
            <person name="Zhang D.-F."/>
        </authorList>
    </citation>
    <scope>NUCLEOTIDE SEQUENCE [LARGE SCALE GENOMIC DNA]</scope>
    <source>
        <strain evidence="2 3">WL0024</strain>
    </source>
</reference>
<feature type="domain" description="Hedgehog/Intein (Hint)" evidence="1">
    <location>
        <begin position="29"/>
        <end position="172"/>
    </location>
</feature>
<dbReference type="EMBL" id="JAOVQO010000028">
    <property type="protein sequence ID" value="MCU9850393.1"/>
    <property type="molecule type" value="Genomic_DNA"/>
</dbReference>
<evidence type="ECO:0000313" key="2">
    <source>
        <dbReference type="EMBL" id="MCU9850393.1"/>
    </source>
</evidence>
<comment type="caution">
    <text evidence="2">The sequence shown here is derived from an EMBL/GenBank/DDBJ whole genome shotgun (WGS) entry which is preliminary data.</text>
</comment>
<dbReference type="InterPro" id="IPR036844">
    <property type="entry name" value="Hint_dom_sf"/>
</dbReference>
<organism evidence="2 3">
    <name type="scientific">Albidovulum salinarum</name>
    <dbReference type="NCBI Taxonomy" id="2984153"/>
    <lineage>
        <taxon>Bacteria</taxon>
        <taxon>Pseudomonadati</taxon>
        <taxon>Pseudomonadota</taxon>
        <taxon>Alphaproteobacteria</taxon>
        <taxon>Rhodobacterales</taxon>
        <taxon>Paracoccaceae</taxon>
        <taxon>Albidovulum</taxon>
    </lineage>
</organism>
<protein>
    <submittedName>
        <fullName evidence="2">Hint domain-containing protein</fullName>
    </submittedName>
</protein>
<gene>
    <name evidence="2" type="ORF">OEZ60_20620</name>
</gene>
<evidence type="ECO:0000313" key="3">
    <source>
        <dbReference type="Proteomes" id="UP001209535"/>
    </source>
</evidence>
<keyword evidence="3" id="KW-1185">Reference proteome</keyword>
<dbReference type="SUPFAM" id="SSF51294">
    <property type="entry name" value="Hedgehog/intein (Hint) domain"/>
    <property type="match status" value="1"/>
</dbReference>
<dbReference type="Proteomes" id="UP001209535">
    <property type="component" value="Unassembled WGS sequence"/>
</dbReference>